<comment type="caution">
    <text evidence="2">The sequence shown here is derived from an EMBL/GenBank/DDBJ whole genome shotgun (WGS) entry which is preliminary data.</text>
</comment>
<evidence type="ECO:0000313" key="2">
    <source>
        <dbReference type="EMBL" id="KAH1178809.1"/>
    </source>
</evidence>
<dbReference type="EMBL" id="JAHDVG010000473">
    <property type="protein sequence ID" value="KAH1178809.1"/>
    <property type="molecule type" value="Genomic_DNA"/>
</dbReference>
<feature type="region of interest" description="Disordered" evidence="1">
    <location>
        <begin position="1"/>
        <end position="214"/>
    </location>
</feature>
<proteinExistence type="predicted"/>
<feature type="compositionally biased region" description="Low complexity" evidence="1">
    <location>
        <begin position="74"/>
        <end position="89"/>
    </location>
</feature>
<reference evidence="2" key="1">
    <citation type="submission" date="2021-09" db="EMBL/GenBank/DDBJ databases">
        <title>The genome of Mauremys mutica provides insights into the evolution of semi-aquatic lifestyle.</title>
        <authorList>
            <person name="Gong S."/>
            <person name="Gao Y."/>
        </authorList>
    </citation>
    <scope>NUCLEOTIDE SEQUENCE</scope>
    <source>
        <strain evidence="2">MM-2020</strain>
        <tissue evidence="2">Muscle</tissue>
    </source>
</reference>
<evidence type="ECO:0000256" key="1">
    <source>
        <dbReference type="SAM" id="MobiDB-lite"/>
    </source>
</evidence>
<evidence type="ECO:0000313" key="3">
    <source>
        <dbReference type="Proteomes" id="UP000827986"/>
    </source>
</evidence>
<feature type="compositionally biased region" description="Pro residues" evidence="1">
    <location>
        <begin position="267"/>
        <end position="281"/>
    </location>
</feature>
<name>A0A9D3XBV5_9SAUR</name>
<organism evidence="2 3">
    <name type="scientific">Mauremys mutica</name>
    <name type="common">yellowpond turtle</name>
    <dbReference type="NCBI Taxonomy" id="74926"/>
    <lineage>
        <taxon>Eukaryota</taxon>
        <taxon>Metazoa</taxon>
        <taxon>Chordata</taxon>
        <taxon>Craniata</taxon>
        <taxon>Vertebrata</taxon>
        <taxon>Euteleostomi</taxon>
        <taxon>Archelosauria</taxon>
        <taxon>Testudinata</taxon>
        <taxon>Testudines</taxon>
        <taxon>Cryptodira</taxon>
        <taxon>Durocryptodira</taxon>
        <taxon>Testudinoidea</taxon>
        <taxon>Geoemydidae</taxon>
        <taxon>Geoemydinae</taxon>
        <taxon>Mauremys</taxon>
    </lineage>
</organism>
<feature type="compositionally biased region" description="Gly residues" evidence="1">
    <location>
        <begin position="154"/>
        <end position="166"/>
    </location>
</feature>
<protein>
    <submittedName>
        <fullName evidence="2">Uncharacterized protein</fullName>
    </submittedName>
</protein>
<feature type="region of interest" description="Disordered" evidence="1">
    <location>
        <begin position="261"/>
        <end position="373"/>
    </location>
</feature>
<keyword evidence="3" id="KW-1185">Reference proteome</keyword>
<dbReference type="Proteomes" id="UP000827986">
    <property type="component" value="Unassembled WGS sequence"/>
</dbReference>
<accession>A0A9D3XBV5</accession>
<gene>
    <name evidence="2" type="ORF">KIL84_000140</name>
</gene>
<sequence length="373" mass="38791">MSPSPRAGRGCAPSLPPPPPGRAEEPRYKGWHKAGGSQCAEEAAQPRLPGRTRPLLARWRGEPRAGGHGDAEPLEAAAPAAQHAAGQGLPMRRDHRGAERAVPGAQEHPGGQQRLPEVAGGARQPAQPGPRDGEPGRLPPGAGLHLHRPPGRVRAGGAGPGRGAGGRQLPAGAGPGGPVQEEAEADGQVLPPARRLQPLRQDGQGAAGRHPRHPDLLLGCPPACGHAAWRAPQPPQHPVRGALRLRLPGHRPAPAWAVPTREALLPPLRPGPLQKEPPQPFLPAAAHRQTPPGGQQGALAAPRARQPPGQRFPAGQPQLRLQRPPPGGRRRDPPCGALPWQPALCRAPGPGRRPRLPVPLDEARAPGQLPGGV</sequence>
<feature type="compositionally biased region" description="Basic and acidic residues" evidence="1">
    <location>
        <begin position="59"/>
        <end position="71"/>
    </location>
</feature>
<dbReference type="AlphaFoldDB" id="A0A9D3XBV5"/>